<evidence type="ECO:0000256" key="7">
    <source>
        <dbReference type="ARBA" id="ARBA00022840"/>
    </source>
</evidence>
<dbReference type="SUPFAM" id="SSF64153">
    <property type="entry name" value="YjeF N-terminal domain-like"/>
    <property type="match status" value="1"/>
</dbReference>
<evidence type="ECO:0000256" key="8">
    <source>
        <dbReference type="ARBA" id="ARBA00022857"/>
    </source>
</evidence>
<evidence type="ECO:0000256" key="14">
    <source>
        <dbReference type="ARBA" id="ARBA00025153"/>
    </source>
</evidence>
<feature type="binding site" evidence="17">
    <location>
        <position position="303"/>
    </location>
    <ligand>
        <name>(6S)-NADPHX</name>
        <dbReference type="ChEBI" id="CHEBI:64076"/>
    </ligand>
</feature>
<feature type="domain" description="YjeF C-terminal" evidence="20">
    <location>
        <begin position="218"/>
        <end position="468"/>
    </location>
</feature>
<comment type="catalytic activity">
    <reaction evidence="15 17 19">
        <text>(6S)-NADHX + ADP = AMP + phosphate + NADH + H(+)</text>
        <dbReference type="Rhea" id="RHEA:32223"/>
        <dbReference type="ChEBI" id="CHEBI:15378"/>
        <dbReference type="ChEBI" id="CHEBI:43474"/>
        <dbReference type="ChEBI" id="CHEBI:57945"/>
        <dbReference type="ChEBI" id="CHEBI:64074"/>
        <dbReference type="ChEBI" id="CHEBI:456215"/>
        <dbReference type="ChEBI" id="CHEBI:456216"/>
        <dbReference type="EC" id="4.2.1.136"/>
    </reaction>
</comment>
<keyword evidence="9 18" id="KW-0630">Potassium</keyword>
<dbReference type="Gene3D" id="3.40.50.10260">
    <property type="entry name" value="YjeF N-terminal domain"/>
    <property type="match status" value="1"/>
</dbReference>
<reference evidence="23" key="1">
    <citation type="journal article" date="2019" name="Int. J. Syst. Evol. Microbiol.">
        <title>The Global Catalogue of Microorganisms (GCM) 10K type strain sequencing project: providing services to taxonomists for standard genome sequencing and annotation.</title>
        <authorList>
            <consortium name="The Broad Institute Genomics Platform"/>
            <consortium name="The Broad Institute Genome Sequencing Center for Infectious Disease"/>
            <person name="Wu L."/>
            <person name="Ma J."/>
        </authorList>
    </citation>
    <scope>NUCLEOTIDE SEQUENCE [LARGE SCALE GENOMIC DNA]</scope>
    <source>
        <strain evidence="23">CAIM 431</strain>
    </source>
</reference>
<dbReference type="HAMAP" id="MF_01966">
    <property type="entry name" value="NADHX_epimerase"/>
    <property type="match status" value="1"/>
</dbReference>
<dbReference type="HAMAP" id="MF_01965">
    <property type="entry name" value="NADHX_dehydratase"/>
    <property type="match status" value="1"/>
</dbReference>
<feature type="binding site" evidence="18">
    <location>
        <position position="159"/>
    </location>
    <ligand>
        <name>K(+)</name>
        <dbReference type="ChEBI" id="CHEBI:29103"/>
    </ligand>
</feature>
<evidence type="ECO:0000256" key="16">
    <source>
        <dbReference type="ARBA" id="ARBA00049209"/>
    </source>
</evidence>
<comment type="cofactor">
    <cofactor evidence="17">
        <name>Mg(2+)</name>
        <dbReference type="ChEBI" id="CHEBI:18420"/>
    </cofactor>
</comment>
<gene>
    <name evidence="18" type="primary">nnrE</name>
    <name evidence="17" type="synonym">nnrD</name>
    <name evidence="22" type="ORF">ACFSCS_01515</name>
</gene>
<evidence type="ECO:0000256" key="4">
    <source>
        <dbReference type="ARBA" id="ARBA00009524"/>
    </source>
</evidence>
<comment type="similarity">
    <text evidence="18">Belongs to the NnrE/AIBP family.</text>
</comment>
<comment type="caution">
    <text evidence="17">Lacks conserved residue(s) required for the propagation of feature annotation.</text>
</comment>
<dbReference type="Proteomes" id="UP001597326">
    <property type="component" value="Unassembled WGS sequence"/>
</dbReference>
<dbReference type="Pfam" id="PF03853">
    <property type="entry name" value="YjeF_N"/>
    <property type="match status" value="1"/>
</dbReference>
<evidence type="ECO:0000256" key="19">
    <source>
        <dbReference type="PIRNR" id="PIRNR017184"/>
    </source>
</evidence>
<evidence type="ECO:0000313" key="22">
    <source>
        <dbReference type="EMBL" id="MFD1888864.1"/>
    </source>
</evidence>
<dbReference type="InterPro" id="IPR000631">
    <property type="entry name" value="CARKD"/>
</dbReference>
<comment type="catalytic activity">
    <reaction evidence="1 18 19">
        <text>(6R)-NADHX = (6S)-NADHX</text>
        <dbReference type="Rhea" id="RHEA:32215"/>
        <dbReference type="ChEBI" id="CHEBI:64074"/>
        <dbReference type="ChEBI" id="CHEBI:64075"/>
        <dbReference type="EC" id="5.1.99.6"/>
    </reaction>
</comment>
<dbReference type="EC" id="5.1.99.6" evidence="19"/>
<evidence type="ECO:0000256" key="11">
    <source>
        <dbReference type="ARBA" id="ARBA00023235"/>
    </source>
</evidence>
<dbReference type="EC" id="4.2.1.136" evidence="19"/>
<dbReference type="InterPro" id="IPR036652">
    <property type="entry name" value="YjeF_N_dom_sf"/>
</dbReference>
<organism evidence="22 23">
    <name type="scientific">Luteococcus peritonei</name>
    <dbReference type="NCBI Taxonomy" id="88874"/>
    <lineage>
        <taxon>Bacteria</taxon>
        <taxon>Bacillati</taxon>
        <taxon>Actinomycetota</taxon>
        <taxon>Actinomycetes</taxon>
        <taxon>Propionibacteriales</taxon>
        <taxon>Propionibacteriaceae</taxon>
        <taxon>Luteococcus</taxon>
    </lineage>
</organism>
<evidence type="ECO:0000259" key="21">
    <source>
        <dbReference type="PROSITE" id="PS51385"/>
    </source>
</evidence>
<feature type="binding site" evidence="17">
    <location>
        <position position="414"/>
    </location>
    <ligand>
        <name>(6S)-NADPHX</name>
        <dbReference type="ChEBI" id="CHEBI:64076"/>
    </ligand>
</feature>
<comment type="function">
    <text evidence="14 19">Bifunctional enzyme that catalyzes the epimerization of the S- and R-forms of NAD(P)HX and the dehydration of the S-form of NAD(P)HX at the expense of ADP, which is converted to AMP. This allows the repair of both epimers of NAD(P)HX, a damaged form of NAD(P)H that is a result of enzymatic or heat-dependent hydration.</text>
</comment>
<evidence type="ECO:0000256" key="18">
    <source>
        <dbReference type="HAMAP-Rule" id="MF_01966"/>
    </source>
</evidence>
<keyword evidence="7 17" id="KW-0067">ATP-binding</keyword>
<comment type="function">
    <text evidence="17">Catalyzes the dehydration of the S-form of NAD(P)HX at the expense of ADP, which is converted to AMP. Together with NAD(P)HX epimerase, which catalyzes the epimerization of the S- and R-forms, the enzyme allows the repair of both epimers of NAD(P)HX, a damaged form of NAD(P)H that is a result of enzymatic or heat-dependent hydration.</text>
</comment>
<evidence type="ECO:0000313" key="23">
    <source>
        <dbReference type="Proteomes" id="UP001597326"/>
    </source>
</evidence>
<comment type="subunit">
    <text evidence="17">Homotetramer.</text>
</comment>
<keyword evidence="10 17" id="KW-0520">NAD</keyword>
<feature type="binding site" evidence="18">
    <location>
        <position position="63"/>
    </location>
    <ligand>
        <name>K(+)</name>
        <dbReference type="ChEBI" id="CHEBI:29103"/>
    </ligand>
</feature>
<keyword evidence="11 18" id="KW-0413">Isomerase</keyword>
<evidence type="ECO:0000256" key="17">
    <source>
        <dbReference type="HAMAP-Rule" id="MF_01965"/>
    </source>
</evidence>
<dbReference type="InterPro" id="IPR004443">
    <property type="entry name" value="YjeF_N_dom"/>
</dbReference>
<comment type="catalytic activity">
    <reaction evidence="16 17 19">
        <text>(6S)-NADPHX + ADP = AMP + phosphate + NADPH + H(+)</text>
        <dbReference type="Rhea" id="RHEA:32235"/>
        <dbReference type="ChEBI" id="CHEBI:15378"/>
        <dbReference type="ChEBI" id="CHEBI:43474"/>
        <dbReference type="ChEBI" id="CHEBI:57783"/>
        <dbReference type="ChEBI" id="CHEBI:64076"/>
        <dbReference type="ChEBI" id="CHEBI:456215"/>
        <dbReference type="ChEBI" id="CHEBI:456216"/>
        <dbReference type="EC" id="4.2.1.136"/>
    </reaction>
</comment>
<evidence type="ECO:0000259" key="20">
    <source>
        <dbReference type="PROSITE" id="PS51383"/>
    </source>
</evidence>
<name>A0ABW4RS24_9ACTN</name>
<evidence type="ECO:0000256" key="9">
    <source>
        <dbReference type="ARBA" id="ARBA00022958"/>
    </source>
</evidence>
<accession>A0ABW4RS24</accession>
<comment type="catalytic activity">
    <reaction evidence="2 18 19">
        <text>(6R)-NADPHX = (6S)-NADPHX</text>
        <dbReference type="Rhea" id="RHEA:32227"/>
        <dbReference type="ChEBI" id="CHEBI:64076"/>
        <dbReference type="ChEBI" id="CHEBI:64077"/>
        <dbReference type="EC" id="5.1.99.6"/>
    </reaction>
</comment>
<evidence type="ECO:0000256" key="12">
    <source>
        <dbReference type="ARBA" id="ARBA00023239"/>
    </source>
</evidence>
<proteinExistence type="inferred from homology"/>
<sequence>MIAVHTAQQVREAEQAFFAANPGVDLMQRAADGLAEAVENFLEGRGPGVDGARLLVAVGPGNNGGDALFAAARLARLGCRVELWATHGDAHEAGLAEAQAAGCQQIDAGQATTALAEADLLLDGVLGIGGRPGLDAPVATLAREARDLGIPVVAVDLPSGLDADSSTPAEESFHATLTVTFGALKPCHVLQPAASRCGEVRLVDIGLELGEPWALAAAPGDIAQRWPLPGPTSDKYSRGVVGIDTGSVHYPGAAVLGTVGALHAGAGMIRFCGPGPADGLIRAALPSVTHGEGRVQAWLVGSGWGDEPGDAERLAGRLADGLPTVVDADALRLLPDHLPAGCLLTPHAGELARLLDVEREEVTADPIGHARAAADRWQAVVLLKGATQYVVQPDGAVWLAVPGPHWSAQAGSGDVLAGICATLLAAGLDAARAALLGASVQAMAARRRPGPYPPDDIAREVPAVVGGFEVVR</sequence>
<evidence type="ECO:0000256" key="3">
    <source>
        <dbReference type="ARBA" id="ARBA00006001"/>
    </source>
</evidence>
<dbReference type="PANTHER" id="PTHR12592:SF0">
    <property type="entry name" value="ATP-DEPENDENT (S)-NAD(P)H-HYDRATE DEHYDRATASE"/>
    <property type="match status" value="1"/>
</dbReference>
<evidence type="ECO:0000256" key="15">
    <source>
        <dbReference type="ARBA" id="ARBA00048238"/>
    </source>
</evidence>
<evidence type="ECO:0000256" key="13">
    <source>
        <dbReference type="ARBA" id="ARBA00023268"/>
    </source>
</evidence>
<comment type="function">
    <text evidence="18">Catalyzes the epimerization of the S- and R-forms of NAD(P)HX, a damaged form of NAD(P)H that is a result of enzymatic or heat-dependent hydration. This is a prerequisite for the S-specific NAD(P)H-hydrate dehydratase to allow the repair of both epimers of NAD(P)HX.</text>
</comment>
<evidence type="ECO:0000256" key="6">
    <source>
        <dbReference type="ARBA" id="ARBA00022741"/>
    </source>
</evidence>
<dbReference type="InterPro" id="IPR029056">
    <property type="entry name" value="Ribokinase-like"/>
</dbReference>
<dbReference type="GO" id="GO:0052856">
    <property type="term" value="F:NAD(P)HX epimerase activity"/>
    <property type="evidence" value="ECO:0007669"/>
    <property type="project" value="UniProtKB-EC"/>
</dbReference>
<feature type="binding site" evidence="17">
    <location>
        <position position="347"/>
    </location>
    <ligand>
        <name>(6S)-NADPHX</name>
        <dbReference type="ChEBI" id="CHEBI:64076"/>
    </ligand>
</feature>
<feature type="binding site" evidence="17">
    <location>
        <position position="253"/>
    </location>
    <ligand>
        <name>(6S)-NADPHX</name>
        <dbReference type="ChEBI" id="CHEBI:64076"/>
    </ligand>
</feature>
<dbReference type="NCBIfam" id="TIGR00197">
    <property type="entry name" value="yjeF_nterm"/>
    <property type="match status" value="1"/>
</dbReference>
<dbReference type="RefSeq" id="WP_343871945.1">
    <property type="nucleotide sequence ID" value="NZ_BAAAIX010000003.1"/>
</dbReference>
<feature type="binding site" evidence="18">
    <location>
        <begin position="62"/>
        <end position="66"/>
    </location>
    <ligand>
        <name>(6S)-NADPHX</name>
        <dbReference type="ChEBI" id="CHEBI:64076"/>
    </ligand>
</feature>
<keyword evidence="5 18" id="KW-0479">Metal-binding</keyword>
<keyword evidence="23" id="KW-1185">Reference proteome</keyword>
<evidence type="ECO:0000256" key="2">
    <source>
        <dbReference type="ARBA" id="ARBA00000909"/>
    </source>
</evidence>
<dbReference type="PIRSF" id="PIRSF017184">
    <property type="entry name" value="Nnr"/>
    <property type="match status" value="1"/>
</dbReference>
<comment type="similarity">
    <text evidence="3 19">In the N-terminal section; belongs to the NnrE/AIBP family.</text>
</comment>
<evidence type="ECO:0000256" key="1">
    <source>
        <dbReference type="ARBA" id="ARBA00000013"/>
    </source>
</evidence>
<comment type="similarity">
    <text evidence="4 19">In the C-terminal section; belongs to the NnrD/CARKD family.</text>
</comment>
<evidence type="ECO:0000256" key="5">
    <source>
        <dbReference type="ARBA" id="ARBA00022723"/>
    </source>
</evidence>
<keyword evidence="13" id="KW-0511">Multifunctional enzyme</keyword>
<protein>
    <recommendedName>
        <fullName evidence="19">Bifunctional NAD(P)H-hydrate repair enzyme</fullName>
    </recommendedName>
    <alternativeName>
        <fullName evidence="19">Nicotinamide nucleotide repair protein</fullName>
    </alternativeName>
    <domain>
        <recommendedName>
            <fullName evidence="19">ADP-dependent (S)-NAD(P)H-hydrate dehydratase</fullName>
            <ecNumber evidence="19">4.2.1.136</ecNumber>
        </recommendedName>
        <alternativeName>
            <fullName evidence="19">ADP-dependent NAD(P)HX dehydratase</fullName>
        </alternativeName>
    </domain>
    <domain>
        <recommendedName>
            <fullName evidence="19">NAD(P)H-hydrate epimerase</fullName>
            <ecNumber evidence="19">5.1.99.6</ecNumber>
        </recommendedName>
    </domain>
</protein>
<feature type="domain" description="YjeF N-terminal" evidence="21">
    <location>
        <begin position="10"/>
        <end position="213"/>
    </location>
</feature>
<keyword evidence="12 17" id="KW-0456">Lyase</keyword>
<evidence type="ECO:0000256" key="10">
    <source>
        <dbReference type="ARBA" id="ARBA00023027"/>
    </source>
</evidence>
<dbReference type="Gene3D" id="3.40.1190.20">
    <property type="match status" value="1"/>
</dbReference>
<keyword evidence="6 17" id="KW-0547">Nucleotide-binding</keyword>
<dbReference type="SUPFAM" id="SSF53613">
    <property type="entry name" value="Ribokinase-like"/>
    <property type="match status" value="1"/>
</dbReference>
<comment type="similarity">
    <text evidence="17">Belongs to the NnrD/CARKD family.</text>
</comment>
<feature type="binding site" evidence="17">
    <location>
        <position position="413"/>
    </location>
    <ligand>
        <name>AMP</name>
        <dbReference type="ChEBI" id="CHEBI:456215"/>
    </ligand>
</feature>
<comment type="cofactor">
    <cofactor evidence="18 19">
        <name>K(+)</name>
        <dbReference type="ChEBI" id="CHEBI:29103"/>
    </cofactor>
    <text evidence="18 19">Binds 1 potassium ion per subunit.</text>
</comment>
<dbReference type="PROSITE" id="PS51385">
    <property type="entry name" value="YJEF_N"/>
    <property type="match status" value="1"/>
</dbReference>
<dbReference type="PROSITE" id="PS51383">
    <property type="entry name" value="YJEF_C_3"/>
    <property type="match status" value="1"/>
</dbReference>
<dbReference type="InterPro" id="IPR030677">
    <property type="entry name" value="Nnr"/>
</dbReference>
<feature type="binding site" evidence="18">
    <location>
        <position position="156"/>
    </location>
    <ligand>
        <name>(6S)-NADPHX</name>
        <dbReference type="ChEBI" id="CHEBI:64076"/>
    </ligand>
</feature>
<comment type="caution">
    <text evidence="22">The sequence shown here is derived from an EMBL/GenBank/DDBJ whole genome shotgun (WGS) entry which is preliminary data.</text>
</comment>
<dbReference type="EMBL" id="JBHUFZ010000003">
    <property type="protein sequence ID" value="MFD1888864.1"/>
    <property type="molecule type" value="Genomic_DNA"/>
</dbReference>
<dbReference type="CDD" id="cd01171">
    <property type="entry name" value="YXKO-related"/>
    <property type="match status" value="1"/>
</dbReference>
<feature type="binding site" evidence="18">
    <location>
        <position position="123"/>
    </location>
    <ligand>
        <name>K(+)</name>
        <dbReference type="ChEBI" id="CHEBI:29103"/>
    </ligand>
</feature>
<keyword evidence="8 17" id="KW-0521">NADP</keyword>
<feature type="binding site" evidence="18">
    <location>
        <begin position="127"/>
        <end position="133"/>
    </location>
    <ligand>
        <name>(6S)-NADPHX</name>
        <dbReference type="ChEBI" id="CHEBI:64076"/>
    </ligand>
</feature>
<dbReference type="PANTHER" id="PTHR12592">
    <property type="entry name" value="ATP-DEPENDENT (S)-NAD(P)H-HYDRATE DEHYDRATASE FAMILY MEMBER"/>
    <property type="match status" value="1"/>
</dbReference>
<dbReference type="Pfam" id="PF01256">
    <property type="entry name" value="Carb_kinase"/>
    <property type="match status" value="1"/>
</dbReference>